<reference evidence="9" key="1">
    <citation type="submission" date="2020-10" db="EMBL/GenBank/DDBJ databases">
        <authorList>
            <person name="Gilroy R."/>
        </authorList>
    </citation>
    <scope>NUCLEOTIDE SEQUENCE</scope>
    <source>
        <strain evidence="9">ChiBcec6-7307</strain>
    </source>
</reference>
<dbReference type="GO" id="GO:0043565">
    <property type="term" value="F:sequence-specific DNA binding"/>
    <property type="evidence" value="ECO:0007669"/>
    <property type="project" value="InterPro"/>
</dbReference>
<dbReference type="PANTHER" id="PTHR43280:SF10">
    <property type="entry name" value="REGULATORY PROTEIN POCR"/>
    <property type="match status" value="1"/>
</dbReference>
<dbReference type="InterPro" id="IPR009057">
    <property type="entry name" value="Homeodomain-like_sf"/>
</dbReference>
<dbReference type="InterPro" id="IPR011006">
    <property type="entry name" value="CheY-like_superfamily"/>
</dbReference>
<organism evidence="9 10">
    <name type="scientific">Candidatus Merdiplasma excrementigallinarum</name>
    <dbReference type="NCBI Taxonomy" id="2840864"/>
    <lineage>
        <taxon>Bacteria</taxon>
        <taxon>Bacillati</taxon>
        <taxon>Bacillota</taxon>
        <taxon>Clostridia</taxon>
        <taxon>Lachnospirales</taxon>
        <taxon>Lachnospiraceae</taxon>
        <taxon>Lachnospiraceae incertae sedis</taxon>
        <taxon>Candidatus Merdiplasma</taxon>
    </lineage>
</organism>
<sequence length="531" mass="61456">MYRILIADDEGIMLEAIRSIIHRSFGDGYEVATAKSGRAAIEQAETFHPDIVFMDIQMPGINGIQAIREIRKFNSAALFYVISAYDKFDYAKEAIALGVERYLMKPINKNTIISVVEEAAAKVDEKRRERSDQLKIQEKLETVIPVVENSFVTNLLLQNDWQDEAYYKQLLDVTEEYGYVMVIQFGTEYKNGKLVSPVGMNVRAQNFYPEFRAVVKSYLRCIIGPVMSNRVAVVVPNEKPAIDYEERIRVIEDTRQLLTRLENRLEAKFRAGIGRTKGIADLGDSYQEAYQALQEGSSRVIHVDDISRNGVYEGEFPAETEAEMYRMVQEGDLEGMRREANGFFDWMIQKYPKETDNIRLKVLEFVIGAERIAFQAGAVNYGFAYRKDYLSAVMGTEDFEELRLWFLERMTAVCTSIRNRKEEQSESAVTRAQNYIQENFGKDISLDDVSKEVNISPYYFSKLFKEESGENFIEYLTRIRMERAKEMLKNPELSIKEVGMRSGYGDPNYFSRIFKKQTDMTPREYRERYGI</sequence>
<dbReference type="PROSITE" id="PS00041">
    <property type="entry name" value="HTH_ARAC_FAMILY_1"/>
    <property type="match status" value="1"/>
</dbReference>
<evidence type="ECO:0000256" key="4">
    <source>
        <dbReference type="ARBA" id="ARBA00023163"/>
    </source>
</evidence>
<dbReference type="Gene3D" id="1.10.10.60">
    <property type="entry name" value="Homeodomain-like"/>
    <property type="match status" value="2"/>
</dbReference>
<evidence type="ECO:0000256" key="1">
    <source>
        <dbReference type="ARBA" id="ARBA00018672"/>
    </source>
</evidence>
<dbReference type="InterPro" id="IPR001789">
    <property type="entry name" value="Sig_transdc_resp-reg_receiver"/>
</dbReference>
<dbReference type="AlphaFoldDB" id="A0A9D1T8Z6"/>
<keyword evidence="3" id="KW-0238">DNA-binding</keyword>
<dbReference type="PROSITE" id="PS01124">
    <property type="entry name" value="HTH_ARAC_FAMILY_2"/>
    <property type="match status" value="1"/>
</dbReference>
<dbReference type="Gene3D" id="3.40.50.2300">
    <property type="match status" value="1"/>
</dbReference>
<feature type="domain" description="HTH araC/xylS-type" evidence="7">
    <location>
        <begin position="430"/>
        <end position="528"/>
    </location>
</feature>
<dbReference type="SUPFAM" id="SSF46689">
    <property type="entry name" value="Homeodomain-like"/>
    <property type="match status" value="2"/>
</dbReference>
<accession>A0A9D1T8Z6</accession>
<dbReference type="GO" id="GO:0000160">
    <property type="term" value="P:phosphorelay signal transduction system"/>
    <property type="evidence" value="ECO:0007669"/>
    <property type="project" value="InterPro"/>
</dbReference>
<keyword evidence="4" id="KW-0804">Transcription</keyword>
<evidence type="ECO:0000259" key="8">
    <source>
        <dbReference type="PROSITE" id="PS50110"/>
    </source>
</evidence>
<proteinExistence type="predicted"/>
<evidence type="ECO:0000313" key="9">
    <source>
        <dbReference type="EMBL" id="HIV24011.1"/>
    </source>
</evidence>
<dbReference type="InterPro" id="IPR018062">
    <property type="entry name" value="HTH_AraC-typ_CS"/>
</dbReference>
<dbReference type="PRINTS" id="PR00032">
    <property type="entry name" value="HTHARAC"/>
</dbReference>
<comment type="function">
    <text evidence="5">May play the central regulatory role in sporulation. It may be an element of the effector pathway responsible for the activation of sporulation genes in response to nutritional stress. Spo0A may act in concert with spo0H (a sigma factor) to control the expression of some genes that are critical to the sporulation process.</text>
</comment>
<dbReference type="InterPro" id="IPR020449">
    <property type="entry name" value="Tscrpt_reg_AraC-type_HTH"/>
</dbReference>
<evidence type="ECO:0000259" key="7">
    <source>
        <dbReference type="PROSITE" id="PS01124"/>
    </source>
</evidence>
<evidence type="ECO:0000256" key="5">
    <source>
        <dbReference type="ARBA" id="ARBA00024867"/>
    </source>
</evidence>
<name>A0A9D1T8Z6_9FIRM</name>
<dbReference type="SMART" id="SM00342">
    <property type="entry name" value="HTH_ARAC"/>
    <property type="match status" value="1"/>
</dbReference>
<comment type="caution">
    <text evidence="9">The sequence shown here is derived from an EMBL/GenBank/DDBJ whole genome shotgun (WGS) entry which is preliminary data.</text>
</comment>
<dbReference type="Pfam" id="PF17853">
    <property type="entry name" value="GGDEF_2"/>
    <property type="match status" value="1"/>
</dbReference>
<dbReference type="PANTHER" id="PTHR43280">
    <property type="entry name" value="ARAC-FAMILY TRANSCRIPTIONAL REGULATOR"/>
    <property type="match status" value="1"/>
</dbReference>
<feature type="domain" description="Response regulatory" evidence="8">
    <location>
        <begin position="3"/>
        <end position="120"/>
    </location>
</feature>
<feature type="modified residue" description="4-aspartylphosphate" evidence="6">
    <location>
        <position position="55"/>
    </location>
</feature>
<dbReference type="CDD" id="cd17536">
    <property type="entry name" value="REC_YesN-like"/>
    <property type="match status" value="1"/>
</dbReference>
<gene>
    <name evidence="9" type="ORF">IAC80_08770</name>
</gene>
<dbReference type="Proteomes" id="UP000886889">
    <property type="component" value="Unassembled WGS sequence"/>
</dbReference>
<reference evidence="9" key="2">
    <citation type="journal article" date="2021" name="PeerJ">
        <title>Extensive microbial diversity within the chicken gut microbiome revealed by metagenomics and culture.</title>
        <authorList>
            <person name="Gilroy R."/>
            <person name="Ravi A."/>
            <person name="Getino M."/>
            <person name="Pursley I."/>
            <person name="Horton D.L."/>
            <person name="Alikhan N.F."/>
            <person name="Baker D."/>
            <person name="Gharbi K."/>
            <person name="Hall N."/>
            <person name="Watson M."/>
            <person name="Adriaenssens E.M."/>
            <person name="Foster-Nyarko E."/>
            <person name="Jarju S."/>
            <person name="Secka A."/>
            <person name="Antonio M."/>
            <person name="Oren A."/>
            <person name="Chaudhuri R.R."/>
            <person name="La Ragione R."/>
            <person name="Hildebrand F."/>
            <person name="Pallen M.J."/>
        </authorList>
    </citation>
    <scope>NUCLEOTIDE SEQUENCE</scope>
    <source>
        <strain evidence="9">ChiBcec6-7307</strain>
    </source>
</reference>
<dbReference type="SUPFAM" id="SSF52172">
    <property type="entry name" value="CheY-like"/>
    <property type="match status" value="1"/>
</dbReference>
<protein>
    <recommendedName>
        <fullName evidence="1">Stage 0 sporulation protein A homolog</fullName>
    </recommendedName>
</protein>
<dbReference type="Pfam" id="PF12833">
    <property type="entry name" value="HTH_18"/>
    <property type="match status" value="1"/>
</dbReference>
<evidence type="ECO:0000256" key="3">
    <source>
        <dbReference type="ARBA" id="ARBA00023125"/>
    </source>
</evidence>
<dbReference type="GO" id="GO:0003700">
    <property type="term" value="F:DNA-binding transcription factor activity"/>
    <property type="evidence" value="ECO:0007669"/>
    <property type="project" value="InterPro"/>
</dbReference>
<dbReference type="SMART" id="SM00448">
    <property type="entry name" value="REC"/>
    <property type="match status" value="1"/>
</dbReference>
<evidence type="ECO:0000256" key="6">
    <source>
        <dbReference type="PROSITE-ProRule" id="PRU00169"/>
    </source>
</evidence>
<dbReference type="Pfam" id="PF00072">
    <property type="entry name" value="Response_reg"/>
    <property type="match status" value="1"/>
</dbReference>
<dbReference type="PROSITE" id="PS50110">
    <property type="entry name" value="RESPONSE_REGULATORY"/>
    <property type="match status" value="1"/>
</dbReference>
<dbReference type="EMBL" id="DVOS01000073">
    <property type="protein sequence ID" value="HIV24011.1"/>
    <property type="molecule type" value="Genomic_DNA"/>
</dbReference>
<dbReference type="InterPro" id="IPR018060">
    <property type="entry name" value="HTH_AraC"/>
</dbReference>
<evidence type="ECO:0000313" key="10">
    <source>
        <dbReference type="Proteomes" id="UP000886889"/>
    </source>
</evidence>
<evidence type="ECO:0000256" key="2">
    <source>
        <dbReference type="ARBA" id="ARBA00023015"/>
    </source>
</evidence>
<keyword evidence="2" id="KW-0805">Transcription regulation</keyword>
<keyword evidence="6" id="KW-0597">Phosphoprotein</keyword>
<dbReference type="InterPro" id="IPR041522">
    <property type="entry name" value="CdaR_GGDEF"/>
</dbReference>